<dbReference type="Proteomes" id="UP000474175">
    <property type="component" value="Unassembled WGS sequence"/>
</dbReference>
<evidence type="ECO:0000313" key="3">
    <source>
        <dbReference type="Proteomes" id="UP000474175"/>
    </source>
</evidence>
<evidence type="ECO:0000313" key="2">
    <source>
        <dbReference type="EMBL" id="NDU96471.1"/>
    </source>
</evidence>
<organism evidence="2 3">
    <name type="scientific">Spirosoma terrae</name>
    <dbReference type="NCBI Taxonomy" id="1968276"/>
    <lineage>
        <taxon>Bacteria</taxon>
        <taxon>Pseudomonadati</taxon>
        <taxon>Bacteroidota</taxon>
        <taxon>Cytophagia</taxon>
        <taxon>Cytophagales</taxon>
        <taxon>Cytophagaceae</taxon>
        <taxon>Spirosoma</taxon>
    </lineage>
</organism>
<evidence type="ECO:0000256" key="1">
    <source>
        <dbReference type="SAM" id="MobiDB-lite"/>
    </source>
</evidence>
<sequence length="180" mass="19177">MESPMGLSAEQIVDLLGPNASIWPLLTDNAREELSKIFSTTLADREAGLLELETVDNNDCLEASMLRATFHESVVEPILAPHATRSNHYDPKQSDYKGTTGYVIGINQFRAVATAFADSEAVQICFGMDKPLGEGGQLQLIFKGIGGLTNPNVVFITGKPGAGNGPDGARVRPCPSNGQC</sequence>
<dbReference type="RefSeq" id="WP_163950689.1">
    <property type="nucleotide sequence ID" value="NZ_JAAFZH010000007.1"/>
</dbReference>
<dbReference type="EMBL" id="JAAFZH010000007">
    <property type="protein sequence ID" value="NDU96471.1"/>
    <property type="molecule type" value="Genomic_DNA"/>
</dbReference>
<proteinExistence type="predicted"/>
<accession>A0A6L9LBD6</accession>
<gene>
    <name evidence="2" type="ORF">GK108_16440</name>
</gene>
<protein>
    <submittedName>
        <fullName evidence="2">Uncharacterized protein</fullName>
    </submittedName>
</protein>
<keyword evidence="3" id="KW-1185">Reference proteome</keyword>
<name>A0A6L9LBD6_9BACT</name>
<feature type="region of interest" description="Disordered" evidence="1">
    <location>
        <begin position="159"/>
        <end position="180"/>
    </location>
</feature>
<reference evidence="2 3" key="1">
    <citation type="submission" date="2020-02" db="EMBL/GenBank/DDBJ databases">
        <title>Draft genome sequence of two Spirosoma agri KCTC 52727 and Spirosoma terrae KCTC 52035.</title>
        <authorList>
            <person name="Rojas J."/>
            <person name="Ambika Manirajan B."/>
            <person name="Suarez C."/>
            <person name="Ratering S."/>
            <person name="Schnell S."/>
        </authorList>
    </citation>
    <scope>NUCLEOTIDE SEQUENCE [LARGE SCALE GENOMIC DNA]</scope>
    <source>
        <strain evidence="2 3">KCTC 52035</strain>
    </source>
</reference>
<dbReference type="AlphaFoldDB" id="A0A6L9LBD6"/>
<comment type="caution">
    <text evidence="2">The sequence shown here is derived from an EMBL/GenBank/DDBJ whole genome shotgun (WGS) entry which is preliminary data.</text>
</comment>